<accession>A0AAF0D262</accession>
<proteinExistence type="inferred from homology"/>
<dbReference type="Proteomes" id="UP000186851">
    <property type="component" value="Chromosome"/>
</dbReference>
<dbReference type="InterPro" id="IPR050089">
    <property type="entry name" value="SAICAR_synthetase"/>
</dbReference>
<dbReference type="EC" id="6.3.2.6" evidence="8"/>
<comment type="similarity">
    <text evidence="2 8">Belongs to the SAICAR synthetase family.</text>
</comment>
<dbReference type="NCBIfam" id="TIGR00081">
    <property type="entry name" value="purC"/>
    <property type="match status" value="1"/>
</dbReference>
<dbReference type="HAMAP" id="MF_00137">
    <property type="entry name" value="SAICAR_synth"/>
    <property type="match status" value="1"/>
</dbReference>
<dbReference type="Pfam" id="PF01259">
    <property type="entry name" value="SAICAR_synt"/>
    <property type="match status" value="1"/>
</dbReference>
<dbReference type="Gene3D" id="3.30.200.20">
    <property type="entry name" value="Phosphorylase Kinase, domain 1"/>
    <property type="match status" value="1"/>
</dbReference>
<comment type="catalytic activity">
    <reaction evidence="7 8">
        <text>5-amino-1-(5-phospho-D-ribosyl)imidazole-4-carboxylate + L-aspartate + ATP = (2S)-2-[5-amino-1-(5-phospho-beta-D-ribosyl)imidazole-4-carboxamido]succinate + ADP + phosphate + 2 H(+)</text>
        <dbReference type="Rhea" id="RHEA:22628"/>
        <dbReference type="ChEBI" id="CHEBI:15378"/>
        <dbReference type="ChEBI" id="CHEBI:29991"/>
        <dbReference type="ChEBI" id="CHEBI:30616"/>
        <dbReference type="ChEBI" id="CHEBI:43474"/>
        <dbReference type="ChEBI" id="CHEBI:58443"/>
        <dbReference type="ChEBI" id="CHEBI:77657"/>
        <dbReference type="ChEBI" id="CHEBI:456216"/>
        <dbReference type="EC" id="6.3.2.6"/>
    </reaction>
</comment>
<keyword evidence="6 8" id="KW-0067">ATP-binding</keyword>
<reference evidence="10" key="2">
    <citation type="journal article" date="2022" name="Nat. Microbiol.">
        <title>A closed Candidatus Odinarchaeum chromosome exposes Asgard archaeal viruses.</title>
        <authorList>
            <person name="Tamarit D."/>
            <person name="Caceres E.F."/>
            <person name="Krupovic M."/>
            <person name="Nijland R."/>
            <person name="Eme L."/>
            <person name="Robinson N.P."/>
            <person name="Ettema T.J.G."/>
        </authorList>
    </citation>
    <scope>NUCLEOTIDE SEQUENCE</scope>
    <source>
        <strain evidence="10">LCB_4</strain>
    </source>
</reference>
<feature type="domain" description="SAICAR synthetase/ADE2 N-terminal" evidence="9">
    <location>
        <begin position="10"/>
        <end position="235"/>
    </location>
</feature>
<evidence type="ECO:0000256" key="6">
    <source>
        <dbReference type="ARBA" id="ARBA00022840"/>
    </source>
</evidence>
<dbReference type="SUPFAM" id="SSF56104">
    <property type="entry name" value="SAICAR synthase-like"/>
    <property type="match status" value="1"/>
</dbReference>
<evidence type="ECO:0000256" key="7">
    <source>
        <dbReference type="ARBA" id="ARBA00048475"/>
    </source>
</evidence>
<dbReference type="Gene3D" id="3.30.470.20">
    <property type="entry name" value="ATP-grasp fold, B domain"/>
    <property type="match status" value="1"/>
</dbReference>
<dbReference type="GO" id="GO:0006189">
    <property type="term" value="P:'de novo' IMP biosynthetic process"/>
    <property type="evidence" value="ECO:0007669"/>
    <property type="project" value="UniProtKB-UniRule"/>
</dbReference>
<dbReference type="PANTHER" id="PTHR43599">
    <property type="entry name" value="MULTIFUNCTIONAL PROTEIN ADE2"/>
    <property type="match status" value="1"/>
</dbReference>
<dbReference type="KEGG" id="oyw:OdinLCB4_007630"/>
<reference evidence="10" key="1">
    <citation type="journal article" date="2017" name="Nature">
        <title>Asgard archaea illuminate the origin of eukaryotic cellular complexity.</title>
        <authorList>
            <person name="Zaremba-Niedzwiedzka K."/>
            <person name="Caceres E.F."/>
            <person name="Saw J.H."/>
            <person name="Backstrom D."/>
            <person name="Juzokaite L."/>
            <person name="Vancaester E."/>
            <person name="Seitz K.W."/>
            <person name="Anantharaman K."/>
            <person name="Starnawski P."/>
            <person name="Kjeldsen K.U."/>
            <person name="Scott M.B."/>
            <person name="Nunoura T."/>
            <person name="Banfield J.F."/>
            <person name="Schramm A."/>
            <person name="Baker B.J."/>
            <person name="Spang A."/>
            <person name="Ettema T.J.G."/>
        </authorList>
    </citation>
    <scope>NUCLEOTIDE SEQUENCE</scope>
    <source>
        <strain evidence="10">LCB_4</strain>
    </source>
</reference>
<keyword evidence="4 8" id="KW-0547">Nucleotide-binding</keyword>
<evidence type="ECO:0000256" key="1">
    <source>
        <dbReference type="ARBA" id="ARBA00004672"/>
    </source>
</evidence>
<keyword evidence="3 8" id="KW-0436">Ligase</keyword>
<sequence length="252" mass="28894">MNILTGKKPIAEGKTKKVYPHSEPDKVILYFKNDITALDGLKHDVIPGKGYINAYITKYLFERLEKAGIPTQLVEYVFPNIIIAKKIQMLPIEVVCRNIAAGHLVKKLPFFKNGQPLNPPVIEFFYKSDELHDPMVNEYHLQALSIASEKEILQMKDYTLKANRVLKDFFHKRGLIFVDFKIEFGRLKENQLIIGDELNGDSMRLWATLDGKKAFDKDGYRSGDALDKVRETYIETFKVITGEEPLKEGLES</sequence>
<dbReference type="PANTHER" id="PTHR43599:SF3">
    <property type="entry name" value="SI:DKEY-6E2.2"/>
    <property type="match status" value="1"/>
</dbReference>
<dbReference type="CDD" id="cd01415">
    <property type="entry name" value="SAICAR_synt_PurC"/>
    <property type="match status" value="1"/>
</dbReference>
<keyword evidence="5 8" id="KW-0658">Purine biosynthesis</keyword>
<dbReference type="InterPro" id="IPR001636">
    <property type="entry name" value="SAICAR_synth"/>
</dbReference>
<evidence type="ECO:0000256" key="2">
    <source>
        <dbReference type="ARBA" id="ARBA00010190"/>
    </source>
</evidence>
<evidence type="ECO:0000256" key="4">
    <source>
        <dbReference type="ARBA" id="ARBA00022741"/>
    </source>
</evidence>
<evidence type="ECO:0000256" key="3">
    <source>
        <dbReference type="ARBA" id="ARBA00022598"/>
    </source>
</evidence>
<dbReference type="GO" id="GO:0005524">
    <property type="term" value="F:ATP binding"/>
    <property type="evidence" value="ECO:0007669"/>
    <property type="project" value="UniProtKB-KW"/>
</dbReference>
<dbReference type="InterPro" id="IPR033934">
    <property type="entry name" value="SAICAR_synt_PurC"/>
</dbReference>
<dbReference type="GO" id="GO:0004639">
    <property type="term" value="F:phosphoribosylaminoimidazolesuccinocarboxamide synthase activity"/>
    <property type="evidence" value="ECO:0007669"/>
    <property type="project" value="UniProtKB-UniRule"/>
</dbReference>
<organism evidence="10 11">
    <name type="scientific">Odinarchaeota yellowstonii (strain LCB_4)</name>
    <dbReference type="NCBI Taxonomy" id="1841599"/>
    <lineage>
        <taxon>Archaea</taxon>
        <taxon>Promethearchaeati</taxon>
        <taxon>Candidatus Odinarchaeota</taxon>
        <taxon>Candidatus Odinarchaeia</taxon>
        <taxon>Candidatus Odinarchaeales</taxon>
        <taxon>Candidatus Odinarchaeaceae</taxon>
        <taxon>Candidatus Odinarchaeum</taxon>
    </lineage>
</organism>
<comment type="pathway">
    <text evidence="1 8">Purine metabolism; IMP biosynthesis via de novo pathway; 5-amino-1-(5-phospho-D-ribosyl)imidazole-4-carboxamide from 5-amino-1-(5-phospho-D-ribosyl)imidazole-4-carboxylate: step 1/2.</text>
</comment>
<evidence type="ECO:0000256" key="5">
    <source>
        <dbReference type="ARBA" id="ARBA00022755"/>
    </source>
</evidence>
<evidence type="ECO:0000256" key="8">
    <source>
        <dbReference type="HAMAP-Rule" id="MF_00137"/>
    </source>
</evidence>
<protein>
    <recommendedName>
        <fullName evidence="8">Phosphoribosylaminoimidazole-succinocarboxamide synthase</fullName>
        <ecNumber evidence="8">6.3.2.6</ecNumber>
    </recommendedName>
    <alternativeName>
        <fullName evidence="8">SAICAR synthetase</fullName>
    </alternativeName>
</protein>
<evidence type="ECO:0000313" key="11">
    <source>
        <dbReference type="Proteomes" id="UP000186851"/>
    </source>
</evidence>
<evidence type="ECO:0000313" key="10">
    <source>
        <dbReference type="EMBL" id="WEU40327.1"/>
    </source>
</evidence>
<name>A0AAF0D262_ODILC</name>
<dbReference type="EMBL" id="CP091871">
    <property type="protein sequence ID" value="WEU40327.1"/>
    <property type="molecule type" value="Genomic_DNA"/>
</dbReference>
<dbReference type="InterPro" id="IPR028923">
    <property type="entry name" value="SAICAR_synt/ADE2_N"/>
</dbReference>
<gene>
    <name evidence="8" type="primary">purC</name>
    <name evidence="10" type="ORF">OdinLCB4_007630</name>
</gene>
<evidence type="ECO:0000259" key="9">
    <source>
        <dbReference type="Pfam" id="PF01259"/>
    </source>
</evidence>
<dbReference type="GO" id="GO:0009236">
    <property type="term" value="P:cobalamin biosynthetic process"/>
    <property type="evidence" value="ECO:0007669"/>
    <property type="project" value="InterPro"/>
</dbReference>
<dbReference type="AlphaFoldDB" id="A0AAF0D262"/>